<evidence type="ECO:0000313" key="1">
    <source>
        <dbReference type="EMBL" id="GAA0584565.1"/>
    </source>
</evidence>
<name>A0ABP3QB78_9PROT</name>
<dbReference type="EMBL" id="BAAADD010000011">
    <property type="protein sequence ID" value="GAA0584565.1"/>
    <property type="molecule type" value="Genomic_DNA"/>
</dbReference>
<dbReference type="Proteomes" id="UP001499951">
    <property type="component" value="Unassembled WGS sequence"/>
</dbReference>
<keyword evidence="2" id="KW-1185">Reference proteome</keyword>
<organism evidence="1 2">
    <name type="scientific">Rhizomicrobium electricum</name>
    <dbReference type="NCBI Taxonomy" id="480070"/>
    <lineage>
        <taxon>Bacteria</taxon>
        <taxon>Pseudomonadati</taxon>
        <taxon>Pseudomonadota</taxon>
        <taxon>Alphaproteobacteria</taxon>
        <taxon>Micropepsales</taxon>
        <taxon>Micropepsaceae</taxon>
        <taxon>Rhizomicrobium</taxon>
    </lineage>
</organism>
<reference evidence="2" key="1">
    <citation type="journal article" date="2019" name="Int. J. Syst. Evol. Microbiol.">
        <title>The Global Catalogue of Microorganisms (GCM) 10K type strain sequencing project: providing services to taxonomists for standard genome sequencing and annotation.</title>
        <authorList>
            <consortium name="The Broad Institute Genomics Platform"/>
            <consortium name="The Broad Institute Genome Sequencing Center for Infectious Disease"/>
            <person name="Wu L."/>
            <person name="Ma J."/>
        </authorList>
    </citation>
    <scope>NUCLEOTIDE SEQUENCE [LARGE SCALE GENOMIC DNA]</scope>
    <source>
        <strain evidence="2">JCM 15089</strain>
    </source>
</reference>
<gene>
    <name evidence="1" type="ORF">GCM10008942_36860</name>
</gene>
<accession>A0ABP3QB78</accession>
<evidence type="ECO:0000313" key="2">
    <source>
        <dbReference type="Proteomes" id="UP001499951"/>
    </source>
</evidence>
<evidence type="ECO:0008006" key="3">
    <source>
        <dbReference type="Google" id="ProtNLM"/>
    </source>
</evidence>
<proteinExistence type="predicted"/>
<sequence length="280" mass="30106">MTSPCAGSDLAAELPAVVADVRVVYGDVPRYLPDAIVRGVLYEASRSEALLDVPGIARLHIRRDVLTVQPLGHDIAAVLGPYLRSTPLMVLMLLRGGFGTSAAALAGPDGAIVVMGRTVSGKSTLAAALMKRGWRLMADDAAPLVVDPDGTVSVYPVWPEMILWQEAVDILFGRAPAWLGDAAGEIPRRTIARERYCREPMPLKRLYMLRPERLEGAAESNGVDALLPYQPELAVALSDPAALSRLRHAIGETRTLAFPQTAVTEMDDLAERIIADLSHG</sequence>
<comment type="caution">
    <text evidence="1">The sequence shown here is derived from an EMBL/GenBank/DDBJ whole genome shotgun (WGS) entry which is preliminary data.</text>
</comment>
<dbReference type="RefSeq" id="WP_166929082.1">
    <property type="nucleotide sequence ID" value="NZ_BAAADD010000011.1"/>
</dbReference>
<dbReference type="InterPro" id="IPR027417">
    <property type="entry name" value="P-loop_NTPase"/>
</dbReference>
<protein>
    <recommendedName>
        <fullName evidence="3">Hpr(Ser) kinase/phosphatase</fullName>
    </recommendedName>
</protein>
<dbReference type="SUPFAM" id="SSF53795">
    <property type="entry name" value="PEP carboxykinase-like"/>
    <property type="match status" value="1"/>
</dbReference>
<dbReference type="Gene3D" id="3.40.50.300">
    <property type="entry name" value="P-loop containing nucleotide triphosphate hydrolases"/>
    <property type="match status" value="1"/>
</dbReference>